<evidence type="ECO:0000259" key="3">
    <source>
        <dbReference type="PROSITE" id="PS50097"/>
    </source>
</evidence>
<sequence length="176" mass="19605">MATLTNQQKFSGGLAMVLEEQWQVDIRIKAGLDNDDDSAISAHKLILASRSEVFKKILESDEVKTSAEQVDTVTLSEMKSEELEALVEFMYSDGTLLSPKAERHVRSLYLAADKYEIPHLRDLCRKKVISSLNASNALDYLELAQIPFDNGLHEAAFSYVKTNISTIASSEVLSYS</sequence>
<evidence type="ECO:0000313" key="4">
    <source>
        <dbReference type="EMBL" id="CAH8363750.1"/>
    </source>
</evidence>
<dbReference type="AlphaFoldDB" id="A0ABC8L4S8"/>
<dbReference type="InterPro" id="IPR044784">
    <property type="entry name" value="At1g01640-like"/>
</dbReference>
<proteinExistence type="predicted"/>
<gene>
    <name evidence="4" type="ORF">ERUC_LOCUS29506</name>
</gene>
<dbReference type="EMBL" id="CAKOAT010371820">
    <property type="protein sequence ID" value="CAH8363750.1"/>
    <property type="molecule type" value="Genomic_DNA"/>
</dbReference>
<dbReference type="SMART" id="SM00225">
    <property type="entry name" value="BTB"/>
    <property type="match status" value="1"/>
</dbReference>
<dbReference type="PANTHER" id="PTHR47274:SF15">
    <property type="entry name" value="GENOME ASSEMBLY, CHROMOSOME: A05"/>
    <property type="match status" value="1"/>
</dbReference>
<accession>A0ABC8L4S8</accession>
<dbReference type="PROSITE" id="PS50097">
    <property type="entry name" value="BTB"/>
    <property type="match status" value="1"/>
</dbReference>
<comment type="caution">
    <text evidence="4">The sequence shown here is derived from an EMBL/GenBank/DDBJ whole genome shotgun (WGS) entry which is preliminary data.</text>
</comment>
<comment type="pathway">
    <text evidence="2">Protein modification; protein ubiquitination.</text>
</comment>
<name>A0ABC8L4S8_ERUVS</name>
<dbReference type="SUPFAM" id="SSF54695">
    <property type="entry name" value="POZ domain"/>
    <property type="match status" value="1"/>
</dbReference>
<evidence type="ECO:0000313" key="5">
    <source>
        <dbReference type="Proteomes" id="UP001642260"/>
    </source>
</evidence>
<protein>
    <recommendedName>
        <fullName evidence="3">BTB domain-containing protein</fullName>
    </recommendedName>
</protein>
<evidence type="ECO:0000256" key="2">
    <source>
        <dbReference type="ARBA" id="ARBA00004906"/>
    </source>
</evidence>
<feature type="domain" description="BTB" evidence="3">
    <location>
        <begin position="24"/>
        <end position="99"/>
    </location>
</feature>
<reference evidence="4 5" key="1">
    <citation type="submission" date="2022-03" db="EMBL/GenBank/DDBJ databases">
        <authorList>
            <person name="Macdonald S."/>
            <person name="Ahmed S."/>
            <person name="Newling K."/>
        </authorList>
    </citation>
    <scope>NUCLEOTIDE SEQUENCE [LARGE SCALE GENOMIC DNA]</scope>
</reference>
<evidence type="ECO:0000256" key="1">
    <source>
        <dbReference type="ARBA" id="ARBA00002668"/>
    </source>
</evidence>
<dbReference type="Proteomes" id="UP001642260">
    <property type="component" value="Unassembled WGS sequence"/>
</dbReference>
<keyword evidence="5" id="KW-1185">Reference proteome</keyword>
<dbReference type="CDD" id="cd18186">
    <property type="entry name" value="BTB_POZ_ZBTB_KLHL-like"/>
    <property type="match status" value="1"/>
</dbReference>
<organism evidence="4 5">
    <name type="scientific">Eruca vesicaria subsp. sativa</name>
    <name type="common">Garden rocket</name>
    <name type="synonym">Eruca sativa</name>
    <dbReference type="NCBI Taxonomy" id="29727"/>
    <lineage>
        <taxon>Eukaryota</taxon>
        <taxon>Viridiplantae</taxon>
        <taxon>Streptophyta</taxon>
        <taxon>Embryophyta</taxon>
        <taxon>Tracheophyta</taxon>
        <taxon>Spermatophyta</taxon>
        <taxon>Magnoliopsida</taxon>
        <taxon>eudicotyledons</taxon>
        <taxon>Gunneridae</taxon>
        <taxon>Pentapetalae</taxon>
        <taxon>rosids</taxon>
        <taxon>malvids</taxon>
        <taxon>Brassicales</taxon>
        <taxon>Brassicaceae</taxon>
        <taxon>Brassiceae</taxon>
        <taxon>Eruca</taxon>
    </lineage>
</organism>
<dbReference type="InterPro" id="IPR011333">
    <property type="entry name" value="SKP1/BTB/POZ_sf"/>
</dbReference>
<dbReference type="PANTHER" id="PTHR47274">
    <property type="entry name" value="BTB/POZ DOMAIN CONTAINING PROTEIN, EXPRESSED-RELATED"/>
    <property type="match status" value="1"/>
</dbReference>
<dbReference type="Gene3D" id="3.30.710.10">
    <property type="entry name" value="Potassium Channel Kv1.1, Chain A"/>
    <property type="match status" value="1"/>
</dbReference>
<comment type="function">
    <text evidence="1">May act as a substrate-specific adapter of an E3 ubiquitin-protein ligase complex (CUL3-RBX1-BTB) which mediates the ubiquitination and subsequent proteasomal degradation of target proteins.</text>
</comment>
<dbReference type="InterPro" id="IPR000210">
    <property type="entry name" value="BTB/POZ_dom"/>
</dbReference>
<dbReference type="Pfam" id="PF00651">
    <property type="entry name" value="BTB"/>
    <property type="match status" value="1"/>
</dbReference>